<evidence type="ECO:0000256" key="3">
    <source>
        <dbReference type="ARBA" id="ARBA00022989"/>
    </source>
</evidence>
<accession>A0A3N2Q1H0</accession>
<protein>
    <submittedName>
        <fullName evidence="9">MFS general substrate transporter</fullName>
    </submittedName>
</protein>
<keyword evidence="3 7" id="KW-1133">Transmembrane helix</keyword>
<feature type="region of interest" description="Disordered" evidence="6">
    <location>
        <begin position="473"/>
        <end position="495"/>
    </location>
</feature>
<feature type="transmembrane region" description="Helical" evidence="7">
    <location>
        <begin position="312"/>
        <end position="331"/>
    </location>
</feature>
<dbReference type="FunFam" id="1.20.1250.20:FF:000011">
    <property type="entry name" value="MFS multidrug transporter, putative"/>
    <property type="match status" value="1"/>
</dbReference>
<dbReference type="Pfam" id="PF07690">
    <property type="entry name" value="MFS_1"/>
    <property type="match status" value="1"/>
</dbReference>
<dbReference type="GO" id="GO:0022857">
    <property type="term" value="F:transmembrane transporter activity"/>
    <property type="evidence" value="ECO:0007669"/>
    <property type="project" value="InterPro"/>
</dbReference>
<dbReference type="PANTHER" id="PTHR23502:SF33">
    <property type="entry name" value="MAJOR FACILITATOR SUPERFAMILY (MFS) PROFILE DOMAIN-CONTAINING PROTEIN-RELATED"/>
    <property type="match status" value="1"/>
</dbReference>
<evidence type="ECO:0000256" key="4">
    <source>
        <dbReference type="ARBA" id="ARBA00023136"/>
    </source>
</evidence>
<evidence type="ECO:0000313" key="9">
    <source>
        <dbReference type="EMBL" id="ROT40604.1"/>
    </source>
</evidence>
<reference evidence="9 10" key="1">
    <citation type="journal article" date="2018" name="Mol. Ecol.">
        <title>The obligate alkalophilic soda-lake fungus Sodiomyces alkalinus has shifted to a protein diet.</title>
        <authorList>
            <person name="Grum-Grzhimaylo A.A."/>
            <person name="Falkoski D.L."/>
            <person name="van den Heuvel J."/>
            <person name="Valero-Jimenez C.A."/>
            <person name="Min B."/>
            <person name="Choi I.G."/>
            <person name="Lipzen A."/>
            <person name="Daum C.G."/>
            <person name="Aanen D.K."/>
            <person name="Tsang A."/>
            <person name="Henrissat B."/>
            <person name="Bilanenko E.N."/>
            <person name="de Vries R.P."/>
            <person name="van Kan J.A.L."/>
            <person name="Grigoriev I.V."/>
            <person name="Debets A.J.M."/>
        </authorList>
    </citation>
    <scope>NUCLEOTIDE SEQUENCE [LARGE SCALE GENOMIC DNA]</scope>
    <source>
        <strain evidence="9 10">F11</strain>
    </source>
</reference>
<keyword evidence="2 7" id="KW-0812">Transmembrane</keyword>
<comment type="subcellular location">
    <subcellularLocation>
        <location evidence="1">Membrane</location>
        <topology evidence="1">Multi-pass membrane protein</topology>
    </subcellularLocation>
</comment>
<feature type="transmembrane region" description="Helical" evidence="7">
    <location>
        <begin position="658"/>
        <end position="679"/>
    </location>
</feature>
<feature type="transmembrane region" description="Helical" evidence="7">
    <location>
        <begin position="510"/>
        <end position="535"/>
    </location>
</feature>
<feature type="transmembrane region" description="Helical" evidence="7">
    <location>
        <begin position="338"/>
        <end position="359"/>
    </location>
</feature>
<dbReference type="InterPro" id="IPR011701">
    <property type="entry name" value="MFS"/>
</dbReference>
<evidence type="ECO:0000256" key="5">
    <source>
        <dbReference type="ARBA" id="ARBA00023180"/>
    </source>
</evidence>
<dbReference type="PROSITE" id="PS50850">
    <property type="entry name" value="MFS"/>
    <property type="match status" value="1"/>
</dbReference>
<sequence>MTEWMFQGTKQGSGVRASEHPKVEVAEILTNQITTPGTQVSDILGTDSELFSTRPTRLNFSILISSTSSIYPRPELPSTGSLAQKFEPSLLDVGTLSTGCQRTLSTAAICNFSSGTVCWTYVVIMASPLCKQDPSPRPTPGLWSLNARLAVASPRELSLFICRLQNSMMRKTYPSHPLTAIVVIKTEWPWTKITLSQQDVPERVLSRQPSHTTARSRRSIASSRRTRRDDVPAVSDPILLTHLDKGLVGWDGQDDPDMPLNFNPKLKWTIVSCVAAITFLTPFASTILAPAIRHLAEDFGYDPHGDLTMPSFPVSIYLLGYAVGPLFLSPLSEIYGRHIVLCSANAFFCLFLVGCALAPSLNSLIVFRFFTGVGGSGCMTIGGGIIADMIPVHQRGKAITVWMLGPLIGPTIGPLIGAFVAQDIGWRWTAWIVLIAAAPTVLAIALLSRETNARVLIHRKTLRLRRELNRPDLRSVYDPSDPSDPSSSSSPSPPTNSQILLRGLLRPLKLLFLSPLLFSLSLYIAFCYGVLYLLFNTIPLVFQQQYAFSLGHTGLIYLFMGAGYAASLVLFLFFSDRTVVRMTAANGGRFLPEMRLPSCVWYACLLPVAFFWYGWAAAAAPHTHWAVPAAALLPFGFGLVGVWQPIQAYIIDAFPEYAASALAAFTVFRSVIAAFLPLAGPQMYQALGLGWGNSLLGFIAVALIPVPLLIYKFGAKLRKHKLKL</sequence>
<evidence type="ECO:0000313" key="10">
    <source>
        <dbReference type="Proteomes" id="UP000272025"/>
    </source>
</evidence>
<evidence type="ECO:0000259" key="8">
    <source>
        <dbReference type="PROSITE" id="PS50850"/>
    </source>
</evidence>
<dbReference type="AlphaFoldDB" id="A0A3N2Q1H0"/>
<keyword evidence="4 7" id="KW-0472">Membrane</keyword>
<evidence type="ECO:0000256" key="7">
    <source>
        <dbReference type="SAM" id="Phobius"/>
    </source>
</evidence>
<evidence type="ECO:0000256" key="2">
    <source>
        <dbReference type="ARBA" id="ARBA00022692"/>
    </source>
</evidence>
<feature type="transmembrane region" description="Helical" evidence="7">
    <location>
        <begin position="555"/>
        <end position="574"/>
    </location>
</feature>
<dbReference type="Proteomes" id="UP000272025">
    <property type="component" value="Unassembled WGS sequence"/>
</dbReference>
<feature type="transmembrane region" description="Helical" evidence="7">
    <location>
        <begin position="625"/>
        <end position="646"/>
    </location>
</feature>
<feature type="region of interest" description="Disordered" evidence="6">
    <location>
        <begin position="201"/>
        <end position="230"/>
    </location>
</feature>
<feature type="transmembrane region" description="Helical" evidence="7">
    <location>
        <begin position="365"/>
        <end position="387"/>
    </location>
</feature>
<feature type="compositionally biased region" description="Low complexity" evidence="6">
    <location>
        <begin position="478"/>
        <end position="490"/>
    </location>
</feature>
<feature type="transmembrane region" description="Helical" evidence="7">
    <location>
        <begin position="691"/>
        <end position="711"/>
    </location>
</feature>
<dbReference type="GO" id="GO:0016020">
    <property type="term" value="C:membrane"/>
    <property type="evidence" value="ECO:0007669"/>
    <property type="project" value="UniProtKB-SubCell"/>
</dbReference>
<dbReference type="CDD" id="cd17323">
    <property type="entry name" value="MFS_Tpo1_MDR_like"/>
    <property type="match status" value="1"/>
</dbReference>
<evidence type="ECO:0000256" key="1">
    <source>
        <dbReference type="ARBA" id="ARBA00004141"/>
    </source>
</evidence>
<dbReference type="OrthoDB" id="5296287at2759"/>
<feature type="transmembrane region" description="Helical" evidence="7">
    <location>
        <begin position="599"/>
        <end position="619"/>
    </location>
</feature>
<dbReference type="Gene3D" id="1.20.1250.20">
    <property type="entry name" value="MFS general substrate transporter like domains"/>
    <property type="match status" value="1"/>
</dbReference>
<dbReference type="InterPro" id="IPR020846">
    <property type="entry name" value="MFS_dom"/>
</dbReference>
<dbReference type="PANTHER" id="PTHR23502">
    <property type="entry name" value="MAJOR FACILITATOR SUPERFAMILY"/>
    <property type="match status" value="1"/>
</dbReference>
<feature type="transmembrane region" description="Helical" evidence="7">
    <location>
        <begin position="399"/>
        <end position="422"/>
    </location>
</feature>
<dbReference type="GeneID" id="39583287"/>
<dbReference type="RefSeq" id="XP_028468410.1">
    <property type="nucleotide sequence ID" value="XM_028614810.1"/>
</dbReference>
<evidence type="ECO:0000256" key="6">
    <source>
        <dbReference type="SAM" id="MobiDB-lite"/>
    </source>
</evidence>
<feature type="transmembrane region" description="Helical" evidence="7">
    <location>
        <begin position="268"/>
        <end position="292"/>
    </location>
</feature>
<gene>
    <name evidence="9" type="ORF">SODALDRAFT_376384</name>
</gene>
<feature type="domain" description="Major facilitator superfamily (MFS) profile" evidence="8">
    <location>
        <begin position="270"/>
        <end position="719"/>
    </location>
</feature>
<proteinExistence type="predicted"/>
<feature type="transmembrane region" description="Helical" evidence="7">
    <location>
        <begin position="428"/>
        <end position="447"/>
    </location>
</feature>
<name>A0A3N2Q1H0_SODAK</name>
<keyword evidence="10" id="KW-1185">Reference proteome</keyword>
<dbReference type="EMBL" id="ML119052">
    <property type="protein sequence ID" value="ROT40604.1"/>
    <property type="molecule type" value="Genomic_DNA"/>
</dbReference>
<keyword evidence="5" id="KW-0325">Glycoprotein</keyword>
<organism evidence="9 10">
    <name type="scientific">Sodiomyces alkalinus (strain CBS 110278 / VKM F-3762 / F11)</name>
    <name type="common">Alkaliphilic filamentous fungus</name>
    <dbReference type="NCBI Taxonomy" id="1314773"/>
    <lineage>
        <taxon>Eukaryota</taxon>
        <taxon>Fungi</taxon>
        <taxon>Dikarya</taxon>
        <taxon>Ascomycota</taxon>
        <taxon>Pezizomycotina</taxon>
        <taxon>Sordariomycetes</taxon>
        <taxon>Hypocreomycetidae</taxon>
        <taxon>Glomerellales</taxon>
        <taxon>Plectosphaerellaceae</taxon>
        <taxon>Sodiomyces</taxon>
    </lineage>
</organism>
<dbReference type="InterPro" id="IPR036259">
    <property type="entry name" value="MFS_trans_sf"/>
</dbReference>
<dbReference type="SUPFAM" id="SSF103473">
    <property type="entry name" value="MFS general substrate transporter"/>
    <property type="match status" value="1"/>
</dbReference>
<dbReference type="STRING" id="1314773.A0A3N2Q1H0"/>